<feature type="compositionally biased region" description="Low complexity" evidence="1">
    <location>
        <begin position="50"/>
        <end position="66"/>
    </location>
</feature>
<evidence type="ECO:0000256" key="1">
    <source>
        <dbReference type="SAM" id="MobiDB-lite"/>
    </source>
</evidence>
<name>A0A291QRA5_9BACT</name>
<proteinExistence type="predicted"/>
<dbReference type="KEGG" id="cbae:COR50_04480"/>
<dbReference type="InterPro" id="IPR032272">
    <property type="entry name" value="DUF4834"/>
</dbReference>
<feature type="transmembrane region" description="Helical" evidence="2">
    <location>
        <begin position="6"/>
        <end position="26"/>
    </location>
</feature>
<dbReference type="OrthoDB" id="680848at2"/>
<keyword evidence="2" id="KW-1133">Transmembrane helix</keyword>
<dbReference type="AlphaFoldDB" id="A0A291QRA5"/>
<dbReference type="Proteomes" id="UP000220133">
    <property type="component" value="Chromosome"/>
</dbReference>
<keyword evidence="2" id="KW-0472">Membrane</keyword>
<evidence type="ECO:0000313" key="3">
    <source>
        <dbReference type="EMBL" id="ATL46490.1"/>
    </source>
</evidence>
<keyword evidence="4" id="KW-1185">Reference proteome</keyword>
<accession>A0A291QRA5</accession>
<gene>
    <name evidence="3" type="ORF">COR50_04480</name>
</gene>
<dbReference type="Pfam" id="PF16118">
    <property type="entry name" value="DUF4834"/>
    <property type="match status" value="1"/>
</dbReference>
<evidence type="ECO:0000256" key="2">
    <source>
        <dbReference type="SAM" id="Phobius"/>
    </source>
</evidence>
<protein>
    <recommendedName>
        <fullName evidence="5">DUF4834 domain-containing protein</fullName>
    </recommendedName>
</protein>
<reference evidence="3 4" key="1">
    <citation type="submission" date="2017-10" db="EMBL/GenBank/DDBJ databases">
        <title>Paenichitinophaga pekingensis gen. nov., sp. nov., isolated from activated sludge.</title>
        <authorList>
            <person name="Jin D."/>
            <person name="Kong X."/>
            <person name="Deng Y."/>
            <person name="Bai Z."/>
        </authorList>
    </citation>
    <scope>NUCLEOTIDE SEQUENCE [LARGE SCALE GENOMIC DNA]</scope>
    <source>
        <strain evidence="3 4">13</strain>
    </source>
</reference>
<feature type="compositionally biased region" description="Basic and acidic residues" evidence="1">
    <location>
        <begin position="74"/>
        <end position="87"/>
    </location>
</feature>
<feature type="region of interest" description="Disordered" evidence="1">
    <location>
        <begin position="40"/>
        <end position="87"/>
    </location>
</feature>
<organism evidence="3 4">
    <name type="scientific">Chitinophaga caeni</name>
    <dbReference type="NCBI Taxonomy" id="2029983"/>
    <lineage>
        <taxon>Bacteria</taxon>
        <taxon>Pseudomonadati</taxon>
        <taxon>Bacteroidota</taxon>
        <taxon>Chitinophagia</taxon>
        <taxon>Chitinophagales</taxon>
        <taxon>Chitinophagaceae</taxon>
        <taxon>Chitinophaga</taxon>
    </lineage>
</organism>
<dbReference type="RefSeq" id="WP_098192878.1">
    <property type="nucleotide sequence ID" value="NZ_CP023777.1"/>
</dbReference>
<dbReference type="EMBL" id="CP023777">
    <property type="protein sequence ID" value="ATL46490.1"/>
    <property type="molecule type" value="Genomic_DNA"/>
</dbReference>
<evidence type="ECO:0008006" key="5">
    <source>
        <dbReference type="Google" id="ProtNLM"/>
    </source>
</evidence>
<sequence length="87" mass="10659">MLKLLFYIFIGWLLYKLVFDFILPIYSSTKQIRRQMNDVQDRMHQAYREQQQQQQQQYYNNQAQQQSSNPSKPNSEKGDYIDFEEVK</sequence>
<keyword evidence="2" id="KW-0812">Transmembrane</keyword>
<evidence type="ECO:0000313" key="4">
    <source>
        <dbReference type="Proteomes" id="UP000220133"/>
    </source>
</evidence>